<keyword evidence="3" id="KW-1185">Reference proteome</keyword>
<organism evidence="2 3">
    <name type="scientific">Mauremys mutica</name>
    <name type="common">yellowpond turtle</name>
    <dbReference type="NCBI Taxonomy" id="74926"/>
    <lineage>
        <taxon>Eukaryota</taxon>
        <taxon>Metazoa</taxon>
        <taxon>Chordata</taxon>
        <taxon>Craniata</taxon>
        <taxon>Vertebrata</taxon>
        <taxon>Euteleostomi</taxon>
        <taxon>Archelosauria</taxon>
        <taxon>Testudinata</taxon>
        <taxon>Testudines</taxon>
        <taxon>Cryptodira</taxon>
        <taxon>Durocryptodira</taxon>
        <taxon>Testudinoidea</taxon>
        <taxon>Geoemydidae</taxon>
        <taxon>Geoemydinae</taxon>
        <taxon>Mauremys</taxon>
    </lineage>
</organism>
<accession>A0A9D3XD64</accession>
<protein>
    <submittedName>
        <fullName evidence="2">Uncharacterized protein</fullName>
    </submittedName>
</protein>
<sequence>MNCGITEASVWQLLTFRVGLCKSWSPFMLCHVVHTGLYRCCSRELTVCHLSFNFWDHQEDPHSQELTINIAEELMLANQIKKNTNKKTPTTTTTHTPPSSLVDTHRPIPYTN</sequence>
<evidence type="ECO:0000313" key="3">
    <source>
        <dbReference type="Proteomes" id="UP000827986"/>
    </source>
</evidence>
<evidence type="ECO:0000313" key="2">
    <source>
        <dbReference type="EMBL" id="KAH1177618.1"/>
    </source>
</evidence>
<evidence type="ECO:0000256" key="1">
    <source>
        <dbReference type="SAM" id="MobiDB-lite"/>
    </source>
</evidence>
<comment type="caution">
    <text evidence="2">The sequence shown here is derived from an EMBL/GenBank/DDBJ whole genome shotgun (WGS) entry which is preliminary data.</text>
</comment>
<proteinExistence type="predicted"/>
<name>A0A9D3XD64_9SAUR</name>
<feature type="region of interest" description="Disordered" evidence="1">
    <location>
        <begin position="81"/>
        <end position="112"/>
    </location>
</feature>
<dbReference type="EMBL" id="JAHDVG010000474">
    <property type="protein sequence ID" value="KAH1177618.1"/>
    <property type="molecule type" value="Genomic_DNA"/>
</dbReference>
<dbReference type="AlphaFoldDB" id="A0A9D3XD64"/>
<reference evidence="2" key="1">
    <citation type="submission" date="2021-09" db="EMBL/GenBank/DDBJ databases">
        <title>The genome of Mauremys mutica provides insights into the evolution of semi-aquatic lifestyle.</title>
        <authorList>
            <person name="Gong S."/>
            <person name="Gao Y."/>
        </authorList>
    </citation>
    <scope>NUCLEOTIDE SEQUENCE</scope>
    <source>
        <strain evidence="2">MM-2020</strain>
        <tissue evidence="2">Muscle</tissue>
    </source>
</reference>
<feature type="compositionally biased region" description="Low complexity" evidence="1">
    <location>
        <begin position="86"/>
        <end position="98"/>
    </location>
</feature>
<dbReference type="Proteomes" id="UP000827986">
    <property type="component" value="Unassembled WGS sequence"/>
</dbReference>
<gene>
    <name evidence="2" type="ORF">KIL84_011320</name>
</gene>